<proteinExistence type="predicted"/>
<dbReference type="SUPFAM" id="SSF55785">
    <property type="entry name" value="PYP-like sensor domain (PAS domain)"/>
    <property type="match status" value="1"/>
</dbReference>
<dbReference type="Pfam" id="PF02518">
    <property type="entry name" value="HATPase_c"/>
    <property type="match status" value="1"/>
</dbReference>
<evidence type="ECO:0000256" key="10">
    <source>
        <dbReference type="ARBA" id="ARBA00023012"/>
    </source>
</evidence>
<dbReference type="OrthoDB" id="9813151at2"/>
<sequence>MRNPLTMIQEAYRSPQNGAVNGSVDELRQRVIQTNAIFGLVLVALAIPVAAIMSVRYETQLILHAIPLAIGSLLSWQLARMGNLRWALILQLLALNGLGLCVTLLDSGASATGLIISTVTALYGFLLGESKTSRQTVIISAATVAIQLLWIAANWGVVTQVAVPVVDVTIFYVMIPLSFVAVALARLRQAYYAHSKAQMRAFKHLVESVQDAVARYSTEGELTYLSHTAESFFGCKRYELAGNRFVERIHVLDRPIYLKALDEARVHGTPRSVEMRMQCVRNEQYNFIWVEASLSPVQETEHEEGRYEVIAILRDITERKDQEVITQKAHLAAEQANQSKSRFLATIGHELRTPLNAVVGFSDMMLSDIGGELTKDHKEYVSLIRQSGTHLLDTVNMLLDMSKIEAGKFELQTSALEPASLIEPCFAIVASAAQAKNITLEAEKGTYLPPIIADERACRQILINLLSNAIKFSPEGATVKLRVRPKGTRVEFSVVDQGIGIAQSDIERIGEPFFQAHNGLARQYEGTGLGLSIVQGLTDLHGGEFKIKSTLNEGTTMIVLLPLDGTKAAVDDVSSNIEDLSDLQFKVEAERAAVEAEQEKAAKVS</sequence>
<comment type="catalytic activity">
    <reaction evidence="1">
        <text>ATP + protein L-histidine = ADP + protein N-phospho-L-histidine.</text>
        <dbReference type="EC" id="2.7.13.3"/>
    </reaction>
</comment>
<dbReference type="GO" id="GO:0000155">
    <property type="term" value="F:phosphorelay sensor kinase activity"/>
    <property type="evidence" value="ECO:0007669"/>
    <property type="project" value="InterPro"/>
</dbReference>
<evidence type="ECO:0000256" key="3">
    <source>
        <dbReference type="ARBA" id="ARBA00012438"/>
    </source>
</evidence>
<feature type="transmembrane region" description="Helical" evidence="12">
    <location>
        <begin position="36"/>
        <end position="55"/>
    </location>
</feature>
<dbReference type="SUPFAM" id="SSF47384">
    <property type="entry name" value="Homodimeric domain of signal transducing histidine kinase"/>
    <property type="match status" value="1"/>
</dbReference>
<dbReference type="Gene3D" id="3.30.565.10">
    <property type="entry name" value="Histidine kinase-like ATPase, C-terminal domain"/>
    <property type="match status" value="1"/>
</dbReference>
<evidence type="ECO:0000256" key="6">
    <source>
        <dbReference type="ARBA" id="ARBA00022679"/>
    </source>
</evidence>
<dbReference type="AlphaFoldDB" id="A0A4R6VNP1"/>
<feature type="domain" description="Histidine kinase" evidence="13">
    <location>
        <begin position="346"/>
        <end position="565"/>
    </location>
</feature>
<comment type="caution">
    <text evidence="16">The sequence shown here is derived from an EMBL/GenBank/DDBJ whole genome shotgun (WGS) entry which is preliminary data.</text>
</comment>
<dbReference type="InterPro" id="IPR035965">
    <property type="entry name" value="PAS-like_dom_sf"/>
</dbReference>
<dbReference type="CDD" id="cd00130">
    <property type="entry name" value="PAS"/>
    <property type="match status" value="1"/>
</dbReference>
<dbReference type="EC" id="2.7.13.3" evidence="3"/>
<dbReference type="InterPro" id="IPR005467">
    <property type="entry name" value="His_kinase_dom"/>
</dbReference>
<dbReference type="PROSITE" id="PS50113">
    <property type="entry name" value="PAC"/>
    <property type="match status" value="1"/>
</dbReference>
<keyword evidence="10" id="KW-0902">Two-component regulatory system</keyword>
<dbReference type="CDD" id="cd16922">
    <property type="entry name" value="HATPase_EvgS-ArcB-TorS-like"/>
    <property type="match status" value="1"/>
</dbReference>
<keyword evidence="11 12" id="KW-0472">Membrane</keyword>
<feature type="transmembrane region" description="Helical" evidence="12">
    <location>
        <begin position="61"/>
        <end position="79"/>
    </location>
</feature>
<evidence type="ECO:0000313" key="16">
    <source>
        <dbReference type="EMBL" id="TDQ63842.1"/>
    </source>
</evidence>
<gene>
    <name evidence="16" type="ORF">ATL17_1850</name>
</gene>
<evidence type="ECO:0000313" key="17">
    <source>
        <dbReference type="Proteomes" id="UP000295391"/>
    </source>
</evidence>
<dbReference type="InterPro" id="IPR050736">
    <property type="entry name" value="Sensor_HK_Regulatory"/>
</dbReference>
<dbReference type="InterPro" id="IPR036097">
    <property type="entry name" value="HisK_dim/P_sf"/>
</dbReference>
<keyword evidence="8" id="KW-0418">Kinase</keyword>
<dbReference type="Proteomes" id="UP000295391">
    <property type="component" value="Unassembled WGS sequence"/>
</dbReference>
<keyword evidence="6" id="KW-0808">Transferase</keyword>
<dbReference type="EMBL" id="SNYR01000002">
    <property type="protein sequence ID" value="TDQ63842.1"/>
    <property type="molecule type" value="Genomic_DNA"/>
</dbReference>
<keyword evidence="9" id="KW-0067">ATP-binding</keyword>
<evidence type="ECO:0000256" key="11">
    <source>
        <dbReference type="ARBA" id="ARBA00023136"/>
    </source>
</evidence>
<protein>
    <recommendedName>
        <fullName evidence="3">histidine kinase</fullName>
        <ecNumber evidence="3">2.7.13.3</ecNumber>
    </recommendedName>
</protein>
<organism evidence="16 17">
    <name type="scientific">Maritalea mobilis</name>
    <dbReference type="NCBI Taxonomy" id="483324"/>
    <lineage>
        <taxon>Bacteria</taxon>
        <taxon>Pseudomonadati</taxon>
        <taxon>Pseudomonadota</taxon>
        <taxon>Alphaproteobacteria</taxon>
        <taxon>Hyphomicrobiales</taxon>
        <taxon>Devosiaceae</taxon>
        <taxon>Maritalea</taxon>
    </lineage>
</organism>
<dbReference type="Gene3D" id="1.10.287.130">
    <property type="match status" value="1"/>
</dbReference>
<dbReference type="GO" id="GO:0005886">
    <property type="term" value="C:plasma membrane"/>
    <property type="evidence" value="ECO:0007669"/>
    <property type="project" value="UniProtKB-SubCell"/>
</dbReference>
<keyword evidence="7" id="KW-0547">Nucleotide-binding</keyword>
<evidence type="ECO:0000256" key="2">
    <source>
        <dbReference type="ARBA" id="ARBA00004236"/>
    </source>
</evidence>
<dbReference type="SMART" id="SM00387">
    <property type="entry name" value="HATPase_c"/>
    <property type="match status" value="1"/>
</dbReference>
<comment type="subcellular location">
    <subcellularLocation>
        <location evidence="2">Cell membrane</location>
    </subcellularLocation>
</comment>
<feature type="domain" description="PAC" evidence="15">
    <location>
        <begin position="271"/>
        <end position="328"/>
    </location>
</feature>
<feature type="transmembrane region" description="Helical" evidence="12">
    <location>
        <begin position="169"/>
        <end position="187"/>
    </location>
</feature>
<dbReference type="Pfam" id="PF13426">
    <property type="entry name" value="PAS_9"/>
    <property type="match status" value="1"/>
</dbReference>
<feature type="transmembrane region" description="Helical" evidence="12">
    <location>
        <begin position="111"/>
        <end position="128"/>
    </location>
</feature>
<dbReference type="PROSITE" id="PS50109">
    <property type="entry name" value="HIS_KIN"/>
    <property type="match status" value="1"/>
</dbReference>
<dbReference type="PRINTS" id="PR00344">
    <property type="entry name" value="BCTRLSENSOR"/>
</dbReference>
<dbReference type="SMART" id="SM00388">
    <property type="entry name" value="HisKA"/>
    <property type="match status" value="1"/>
</dbReference>
<evidence type="ECO:0000256" key="5">
    <source>
        <dbReference type="ARBA" id="ARBA00022553"/>
    </source>
</evidence>
<keyword evidence="12" id="KW-1133">Transmembrane helix</keyword>
<evidence type="ECO:0000256" key="8">
    <source>
        <dbReference type="ARBA" id="ARBA00022777"/>
    </source>
</evidence>
<dbReference type="SMART" id="SM00091">
    <property type="entry name" value="PAS"/>
    <property type="match status" value="1"/>
</dbReference>
<dbReference type="NCBIfam" id="TIGR00229">
    <property type="entry name" value="sensory_box"/>
    <property type="match status" value="1"/>
</dbReference>
<evidence type="ECO:0000256" key="9">
    <source>
        <dbReference type="ARBA" id="ARBA00022840"/>
    </source>
</evidence>
<accession>A0A4R6VNP1</accession>
<dbReference type="InterPro" id="IPR000014">
    <property type="entry name" value="PAS"/>
</dbReference>
<dbReference type="PROSITE" id="PS50112">
    <property type="entry name" value="PAS"/>
    <property type="match status" value="1"/>
</dbReference>
<dbReference type="FunFam" id="3.30.565.10:FF:000023">
    <property type="entry name" value="PAS domain-containing sensor histidine kinase"/>
    <property type="match status" value="1"/>
</dbReference>
<feature type="transmembrane region" description="Helical" evidence="12">
    <location>
        <begin position="86"/>
        <end position="105"/>
    </location>
</feature>
<dbReference type="SUPFAM" id="SSF55874">
    <property type="entry name" value="ATPase domain of HSP90 chaperone/DNA topoisomerase II/histidine kinase"/>
    <property type="match status" value="1"/>
</dbReference>
<dbReference type="GO" id="GO:0005524">
    <property type="term" value="F:ATP binding"/>
    <property type="evidence" value="ECO:0007669"/>
    <property type="project" value="UniProtKB-KW"/>
</dbReference>
<evidence type="ECO:0000256" key="12">
    <source>
        <dbReference type="SAM" id="Phobius"/>
    </source>
</evidence>
<feature type="domain" description="PAS" evidence="14">
    <location>
        <begin position="198"/>
        <end position="268"/>
    </location>
</feature>
<evidence type="ECO:0000256" key="4">
    <source>
        <dbReference type="ARBA" id="ARBA00022475"/>
    </source>
</evidence>
<evidence type="ECO:0000259" key="15">
    <source>
        <dbReference type="PROSITE" id="PS50113"/>
    </source>
</evidence>
<dbReference type="Pfam" id="PF00512">
    <property type="entry name" value="HisKA"/>
    <property type="match status" value="1"/>
</dbReference>
<name>A0A4R6VNP1_9HYPH</name>
<dbReference type="InterPro" id="IPR003594">
    <property type="entry name" value="HATPase_dom"/>
</dbReference>
<keyword evidence="17" id="KW-1185">Reference proteome</keyword>
<dbReference type="InterPro" id="IPR036890">
    <property type="entry name" value="HATPase_C_sf"/>
</dbReference>
<evidence type="ECO:0000259" key="13">
    <source>
        <dbReference type="PROSITE" id="PS50109"/>
    </source>
</evidence>
<dbReference type="CDD" id="cd00082">
    <property type="entry name" value="HisKA"/>
    <property type="match status" value="1"/>
</dbReference>
<evidence type="ECO:0000256" key="1">
    <source>
        <dbReference type="ARBA" id="ARBA00000085"/>
    </source>
</evidence>
<keyword evidence="5" id="KW-0597">Phosphoprotein</keyword>
<reference evidence="16 17" key="1">
    <citation type="submission" date="2019-03" db="EMBL/GenBank/DDBJ databases">
        <title>Genomic Encyclopedia of Type Strains, Phase III (KMG-III): the genomes of soil and plant-associated and newly described type strains.</title>
        <authorList>
            <person name="Whitman W."/>
        </authorList>
    </citation>
    <scope>NUCLEOTIDE SEQUENCE [LARGE SCALE GENOMIC DNA]</scope>
    <source>
        <strain evidence="16 17">CGMCC 1.7002</strain>
    </source>
</reference>
<evidence type="ECO:0000259" key="14">
    <source>
        <dbReference type="PROSITE" id="PS50112"/>
    </source>
</evidence>
<evidence type="ECO:0000256" key="7">
    <source>
        <dbReference type="ARBA" id="ARBA00022741"/>
    </source>
</evidence>
<dbReference type="RefSeq" id="WP_133572494.1">
    <property type="nucleotide sequence ID" value="NZ_SNYR01000002.1"/>
</dbReference>
<keyword evidence="4" id="KW-1003">Cell membrane</keyword>
<dbReference type="InterPro" id="IPR003661">
    <property type="entry name" value="HisK_dim/P_dom"/>
</dbReference>
<dbReference type="InterPro" id="IPR004358">
    <property type="entry name" value="Sig_transdc_His_kin-like_C"/>
</dbReference>
<dbReference type="Gene3D" id="3.30.450.20">
    <property type="entry name" value="PAS domain"/>
    <property type="match status" value="1"/>
</dbReference>
<keyword evidence="12" id="KW-0812">Transmembrane</keyword>
<dbReference type="InterPro" id="IPR000700">
    <property type="entry name" value="PAS-assoc_C"/>
</dbReference>
<dbReference type="PANTHER" id="PTHR43711">
    <property type="entry name" value="TWO-COMPONENT HISTIDINE KINASE"/>
    <property type="match status" value="1"/>
</dbReference>
<feature type="transmembrane region" description="Helical" evidence="12">
    <location>
        <begin position="137"/>
        <end position="157"/>
    </location>
</feature>
<dbReference type="PANTHER" id="PTHR43711:SF1">
    <property type="entry name" value="HISTIDINE KINASE 1"/>
    <property type="match status" value="1"/>
</dbReference>